<evidence type="ECO:0000259" key="12">
    <source>
        <dbReference type="PROSITE" id="PS50846"/>
    </source>
</evidence>
<evidence type="ECO:0000256" key="9">
    <source>
        <dbReference type="ARBA" id="ARBA00045344"/>
    </source>
</evidence>
<keyword evidence="4 10" id="KW-0475">Mercuric resistance</keyword>
<evidence type="ECO:0000256" key="4">
    <source>
        <dbReference type="ARBA" id="ARBA00022466"/>
    </source>
</evidence>
<feature type="signal peptide" evidence="11">
    <location>
        <begin position="1"/>
        <end position="20"/>
    </location>
</feature>
<dbReference type="PROSITE" id="PS50846">
    <property type="entry name" value="HMA_2"/>
    <property type="match status" value="1"/>
</dbReference>
<name>A0ABM8RU70_9BACT</name>
<evidence type="ECO:0000313" key="14">
    <source>
        <dbReference type="Proteomes" id="UP000675880"/>
    </source>
</evidence>
<comment type="function">
    <text evidence="9 10">Involved in mercury resistance. Acts as a mercury scavenger that specifically binds to a mercuric ion in the periplasm and probably passes it to the cytoplasmic mercuric reductase MerA via the mercuric transport protein MerT.</text>
</comment>
<dbReference type="InterPro" id="IPR001802">
    <property type="entry name" value="MerP/CopZ"/>
</dbReference>
<dbReference type="InterPro" id="IPR017969">
    <property type="entry name" value="Heavy-metal-associated_CS"/>
</dbReference>
<keyword evidence="7 10" id="KW-0574">Periplasm</keyword>
<evidence type="ECO:0000313" key="13">
    <source>
        <dbReference type="EMBL" id="CAE6771925.1"/>
    </source>
</evidence>
<evidence type="ECO:0000256" key="7">
    <source>
        <dbReference type="ARBA" id="ARBA00022764"/>
    </source>
</evidence>
<feature type="domain" description="HMA" evidence="12">
    <location>
        <begin position="23"/>
        <end position="89"/>
    </location>
</feature>
<evidence type="ECO:0000256" key="6">
    <source>
        <dbReference type="ARBA" id="ARBA00022729"/>
    </source>
</evidence>
<keyword evidence="6 11" id="KW-0732">Signal</keyword>
<dbReference type="CDD" id="cd00371">
    <property type="entry name" value="HMA"/>
    <property type="match status" value="1"/>
</dbReference>
<dbReference type="PANTHER" id="PTHR46594:SF4">
    <property type="entry name" value="P-TYPE CATION-TRANSPORTING ATPASE"/>
    <property type="match status" value="1"/>
</dbReference>
<comment type="caution">
    <text evidence="13">The sequence shown here is derived from an EMBL/GenBank/DDBJ whole genome shotgun (WGS) entry which is preliminary data.</text>
</comment>
<dbReference type="SUPFAM" id="SSF55008">
    <property type="entry name" value="HMA, heavy metal-associated domain"/>
    <property type="match status" value="1"/>
</dbReference>
<comment type="subcellular location">
    <subcellularLocation>
        <location evidence="1 10">Periplasm</location>
    </subcellularLocation>
</comment>
<evidence type="ECO:0000256" key="5">
    <source>
        <dbReference type="ARBA" id="ARBA00022723"/>
    </source>
</evidence>
<dbReference type="NCBIfam" id="TIGR02052">
    <property type="entry name" value="MerP"/>
    <property type="match status" value="1"/>
</dbReference>
<dbReference type="PANTHER" id="PTHR46594">
    <property type="entry name" value="P-TYPE CATION-TRANSPORTING ATPASE"/>
    <property type="match status" value="1"/>
</dbReference>
<organism evidence="13 14">
    <name type="scientific">Nitrospira defluvii</name>
    <dbReference type="NCBI Taxonomy" id="330214"/>
    <lineage>
        <taxon>Bacteria</taxon>
        <taxon>Pseudomonadati</taxon>
        <taxon>Nitrospirota</taxon>
        <taxon>Nitrospiria</taxon>
        <taxon>Nitrospirales</taxon>
        <taxon>Nitrospiraceae</taxon>
        <taxon>Nitrospira</taxon>
    </lineage>
</organism>
<keyword evidence="8 10" id="KW-0476">Mercury</keyword>
<evidence type="ECO:0000256" key="11">
    <source>
        <dbReference type="SAM" id="SignalP"/>
    </source>
</evidence>
<accession>A0ABM8RU70</accession>
<reference evidence="13 14" key="1">
    <citation type="submission" date="2021-02" db="EMBL/GenBank/DDBJ databases">
        <authorList>
            <person name="Han P."/>
        </authorList>
    </citation>
    <scope>NUCLEOTIDE SEQUENCE [LARGE SCALE GENOMIC DNA]</scope>
    <source>
        <strain evidence="13">Candidatus Nitrospira sp. ZN2</strain>
    </source>
</reference>
<dbReference type="PRINTS" id="PR00946">
    <property type="entry name" value="HGSCAVENGER"/>
</dbReference>
<evidence type="ECO:0000256" key="2">
    <source>
        <dbReference type="ARBA" id="ARBA00005938"/>
    </source>
</evidence>
<dbReference type="Proteomes" id="UP000675880">
    <property type="component" value="Unassembled WGS sequence"/>
</dbReference>
<evidence type="ECO:0000256" key="8">
    <source>
        <dbReference type="ARBA" id="ARBA00022914"/>
    </source>
</evidence>
<sequence length="92" mass="9733">MKKFITVIALSAVLSALAWAATQTVTLSVSGMTCAACPITIKKALNKVEGVENIDVNLEKKEALVTFDDAKTKVEALLEATKNAGYPSTVHP</sequence>
<feature type="chain" id="PRO_5047006985" description="Periplasmic mercury ion-binding protein" evidence="11">
    <location>
        <begin position="21"/>
        <end position="92"/>
    </location>
</feature>
<dbReference type="PROSITE" id="PS01047">
    <property type="entry name" value="HMA_1"/>
    <property type="match status" value="1"/>
</dbReference>
<dbReference type="Pfam" id="PF00403">
    <property type="entry name" value="HMA"/>
    <property type="match status" value="1"/>
</dbReference>
<dbReference type="InterPro" id="IPR006121">
    <property type="entry name" value="HMA_dom"/>
</dbReference>
<dbReference type="RefSeq" id="WP_213043163.1">
    <property type="nucleotide sequence ID" value="NZ_CAJNBJ010000017.1"/>
</dbReference>
<evidence type="ECO:0000256" key="10">
    <source>
        <dbReference type="RuleBase" id="RU361212"/>
    </source>
</evidence>
<keyword evidence="14" id="KW-1185">Reference proteome</keyword>
<dbReference type="EMBL" id="CAJNBJ010000017">
    <property type="protein sequence ID" value="CAE6771925.1"/>
    <property type="molecule type" value="Genomic_DNA"/>
</dbReference>
<evidence type="ECO:0000256" key="3">
    <source>
        <dbReference type="ARBA" id="ARBA00011245"/>
    </source>
</evidence>
<dbReference type="Gene3D" id="3.30.70.100">
    <property type="match status" value="1"/>
</dbReference>
<keyword evidence="5 10" id="KW-0479">Metal-binding</keyword>
<protein>
    <recommendedName>
        <fullName evidence="10">Periplasmic mercury ion-binding protein</fullName>
    </recommendedName>
</protein>
<gene>
    <name evidence="10 13" type="primary">merP</name>
    <name evidence="13" type="ORF">NSPZN2_40329</name>
</gene>
<comment type="subunit">
    <text evidence="3">Monomer.</text>
</comment>
<comment type="similarity">
    <text evidence="2">Belongs to the MerP family.</text>
</comment>
<proteinExistence type="inferred from homology"/>
<dbReference type="InterPro" id="IPR036163">
    <property type="entry name" value="HMA_dom_sf"/>
</dbReference>
<evidence type="ECO:0000256" key="1">
    <source>
        <dbReference type="ARBA" id="ARBA00004418"/>
    </source>
</evidence>
<dbReference type="InterPro" id="IPR011795">
    <property type="entry name" value="MerP"/>
</dbReference>